<keyword evidence="3" id="KW-1185">Reference proteome</keyword>
<feature type="transmembrane region" description="Helical" evidence="1">
    <location>
        <begin position="25"/>
        <end position="46"/>
    </location>
</feature>
<feature type="transmembrane region" description="Helical" evidence="1">
    <location>
        <begin position="143"/>
        <end position="162"/>
    </location>
</feature>
<keyword evidence="1" id="KW-0812">Transmembrane</keyword>
<feature type="transmembrane region" description="Helical" evidence="1">
    <location>
        <begin position="174"/>
        <end position="194"/>
    </location>
</feature>
<feature type="transmembrane region" description="Helical" evidence="1">
    <location>
        <begin position="114"/>
        <end position="137"/>
    </location>
</feature>
<dbReference type="Proteomes" id="UP001212821">
    <property type="component" value="Chromosome"/>
</dbReference>
<gene>
    <name evidence="2" type="ORF">O1G21_33335</name>
</gene>
<protein>
    <recommendedName>
        <fullName evidence="4">DUF5671 domain-containing protein</fullName>
    </recommendedName>
</protein>
<evidence type="ECO:0000313" key="2">
    <source>
        <dbReference type="EMBL" id="WBP90267.1"/>
    </source>
</evidence>
<keyword evidence="1" id="KW-0472">Membrane</keyword>
<evidence type="ECO:0008006" key="4">
    <source>
        <dbReference type="Google" id="ProtNLM"/>
    </source>
</evidence>
<dbReference type="RefSeq" id="WP_270148939.1">
    <property type="nucleotide sequence ID" value="NZ_CP115450.1"/>
</dbReference>
<dbReference type="EMBL" id="CP115450">
    <property type="protein sequence ID" value="WBP90267.1"/>
    <property type="molecule type" value="Genomic_DNA"/>
</dbReference>
<keyword evidence="1" id="KW-1133">Transmembrane helix</keyword>
<proteinExistence type="predicted"/>
<evidence type="ECO:0000256" key="1">
    <source>
        <dbReference type="SAM" id="Phobius"/>
    </source>
</evidence>
<feature type="transmembrane region" description="Helical" evidence="1">
    <location>
        <begin position="76"/>
        <end position="94"/>
    </location>
</feature>
<name>A0ABY7QCD2_9ACTN</name>
<sequence length="311" mass="33687">MSPVKEASAAGTPAAGETTAWITRIATWAAPTTVVTALLFFFGYVYTSAYYDYFGIDSSTLGFDTREVLVKGESPLFLPAGVVAFVALVLALLFHMASRFIRQGRDGARMVRRAGWATTVAALVLLVFGFLAGLQVIRPGSLGTPLMIGGALLLIVLARILIRRSSGGGHALSGERAAMGIAVAITALCMFWAATSYASDRGSAQAKMVGRNLYTRPAVILDTTERLHLDLSACADPNSRACRKSEWNGLRETALPDAGQQDRFRYRYHGLRLLAQSGDRMFLLPDHWTWEHGDLLILPMDANVRVALHPG</sequence>
<evidence type="ECO:0000313" key="3">
    <source>
        <dbReference type="Proteomes" id="UP001212821"/>
    </source>
</evidence>
<accession>A0ABY7QCD2</accession>
<organism evidence="2 3">
    <name type="scientific">Kitasatospora cathayae</name>
    <dbReference type="NCBI Taxonomy" id="3004092"/>
    <lineage>
        <taxon>Bacteria</taxon>
        <taxon>Bacillati</taxon>
        <taxon>Actinomycetota</taxon>
        <taxon>Actinomycetes</taxon>
        <taxon>Kitasatosporales</taxon>
        <taxon>Streptomycetaceae</taxon>
        <taxon>Kitasatospora</taxon>
    </lineage>
</organism>
<reference evidence="3" key="1">
    <citation type="submission" date="2022-12" db="EMBL/GenBank/DDBJ databases">
        <authorList>
            <person name="Mo P."/>
        </authorList>
    </citation>
    <scope>NUCLEOTIDE SEQUENCE [LARGE SCALE GENOMIC DNA]</scope>
    <source>
        <strain evidence="3">HUAS 3-15</strain>
    </source>
</reference>